<proteinExistence type="predicted"/>
<dbReference type="AlphaFoldDB" id="K9ZR84"/>
<keyword evidence="1" id="KW-0614">Plasmid</keyword>
<evidence type="ECO:0000313" key="2">
    <source>
        <dbReference type="Proteomes" id="UP000010474"/>
    </source>
</evidence>
<dbReference type="OrthoDB" id="514346at2"/>
<dbReference type="RefSeq" id="WP_015217683.1">
    <property type="nucleotide sequence ID" value="NC_019772.1"/>
</dbReference>
<geneLocation type="plasmid" evidence="1 2">
    <name>pANACY.01</name>
</geneLocation>
<evidence type="ECO:0000313" key="1">
    <source>
        <dbReference type="EMBL" id="AFZ61072.1"/>
    </source>
</evidence>
<gene>
    <name evidence="1" type="ordered locus">Anacy_5771</name>
</gene>
<name>K9ZR84_ANACC</name>
<dbReference type="EMBL" id="CP003660">
    <property type="protein sequence ID" value="AFZ61072.1"/>
    <property type="molecule type" value="Genomic_DNA"/>
</dbReference>
<dbReference type="PATRIC" id="fig|272123.3.peg.6257"/>
<accession>K9ZR84</accession>
<organism evidence="1 2">
    <name type="scientific">Anabaena cylindrica (strain ATCC 27899 / PCC 7122)</name>
    <dbReference type="NCBI Taxonomy" id="272123"/>
    <lineage>
        <taxon>Bacteria</taxon>
        <taxon>Bacillati</taxon>
        <taxon>Cyanobacteriota</taxon>
        <taxon>Cyanophyceae</taxon>
        <taxon>Nostocales</taxon>
        <taxon>Nostocaceae</taxon>
        <taxon>Anabaena</taxon>
    </lineage>
</organism>
<reference evidence="2" key="1">
    <citation type="journal article" date="2013" name="Proc. Natl. Acad. Sci. U.S.A.">
        <title>Improving the coverage of the cyanobacterial phylum using diversity-driven genome sequencing.</title>
        <authorList>
            <person name="Shih P.M."/>
            <person name="Wu D."/>
            <person name="Latifi A."/>
            <person name="Axen S.D."/>
            <person name="Fewer D.P."/>
            <person name="Talla E."/>
            <person name="Calteau A."/>
            <person name="Cai F."/>
            <person name="Tandeau de Marsac N."/>
            <person name="Rippka R."/>
            <person name="Herdman M."/>
            <person name="Sivonen K."/>
            <person name="Coursin T."/>
            <person name="Laurent T."/>
            <person name="Goodwin L."/>
            <person name="Nolan M."/>
            <person name="Davenport K.W."/>
            <person name="Han C.S."/>
            <person name="Rubin E.M."/>
            <person name="Eisen J.A."/>
            <person name="Woyke T."/>
            <person name="Gugger M."/>
            <person name="Kerfeld C.A."/>
        </authorList>
    </citation>
    <scope>NUCLEOTIDE SEQUENCE [LARGE SCALE GENOMIC DNA]</scope>
    <source>
        <strain evidence="2">ATCC 27899 / PCC 7122</strain>
    </source>
</reference>
<protein>
    <submittedName>
        <fullName evidence="1">Uncharacterized protein</fullName>
    </submittedName>
</protein>
<dbReference type="HOGENOM" id="CLU_1709449_0_0_3"/>
<dbReference type="KEGG" id="acy:Anacy_5771"/>
<sequence>MVEPQQISLTDGEYLEKRPDKNVILIKPEQMSLTAHQHIQNYLESSLNPAISKEELNAILRLSQHLRVFGLLSAAAYVNQTNAQGGIVRSRILPVWKSLLGQLINSETPPSEEELREMIVQMAKEEPTKYMATWRKSMILSNHWNFWARAYSA</sequence>
<keyword evidence="2" id="KW-1185">Reference proteome</keyword>
<dbReference type="Proteomes" id="UP000010474">
    <property type="component" value="Plasmid pANACY.01"/>
</dbReference>